<dbReference type="EC" id="2.3.1.286" evidence="1"/>
<dbReference type="InterPro" id="IPR029035">
    <property type="entry name" value="DHS-like_NAD/FAD-binding_dom"/>
</dbReference>
<dbReference type="NCBIfam" id="NF001752">
    <property type="entry name" value="PRK00481.1-1"/>
    <property type="match status" value="1"/>
</dbReference>
<dbReference type="PANTHER" id="PTHR11085">
    <property type="entry name" value="NAD-DEPENDENT PROTEIN DEACYLASE SIRTUIN-5, MITOCHONDRIAL-RELATED"/>
    <property type="match status" value="1"/>
</dbReference>
<evidence type="ECO:0000256" key="3">
    <source>
        <dbReference type="ARBA" id="ARBA00023027"/>
    </source>
</evidence>
<feature type="domain" description="Deacetylase sirtuin-type" evidence="5">
    <location>
        <begin position="1"/>
        <end position="248"/>
    </location>
</feature>
<dbReference type="PANTHER" id="PTHR11085:SF4">
    <property type="entry name" value="NAD-DEPENDENT PROTEIN DEACYLASE"/>
    <property type="match status" value="1"/>
</dbReference>
<sequence length="248" mass="27376">MQKNNNAQELLEIIKNSKHVAVLTGAGISTLSGIPDFRGVGGLYSRKDIDANKLFDIHYFKKDPAYYYKNSRDFLYESAARPNIVHESLAKLEEKGLIKAVITQNIDLLHQKAGSKTVFELHGSPKQHYCLSCGKEFDFDTVLSMLQKVDVPMCPDCGGILKPRIVFFGESLPEYDLDNAEYHAKKADFLLVLGTSLTVYPAAAIPEITHRSGGKLGIVNASSTYVDNACVFKAADLGSIFEELNVLL</sequence>
<feature type="binding site" evidence="4">
    <location>
        <position position="130"/>
    </location>
    <ligand>
        <name>Zn(2+)</name>
        <dbReference type="ChEBI" id="CHEBI:29105"/>
    </ligand>
</feature>
<evidence type="ECO:0000256" key="4">
    <source>
        <dbReference type="PROSITE-ProRule" id="PRU00236"/>
    </source>
</evidence>
<evidence type="ECO:0000256" key="2">
    <source>
        <dbReference type="ARBA" id="ARBA00022679"/>
    </source>
</evidence>
<reference evidence="6" key="1">
    <citation type="submission" date="2020-12" db="EMBL/GenBank/DDBJ databases">
        <title>Taurinivorans muris gen. nov., sp. nov., fundamental and realized metabolic niche of a ubiquitous sulfidogenic bacterium in the murine intestine.</title>
        <authorList>
            <person name="Ye H."/>
            <person name="Hanson B.T."/>
            <person name="Loy A."/>
        </authorList>
    </citation>
    <scope>NUCLEOTIDE SEQUENCE</scope>
    <source>
        <strain evidence="6">LT0009</strain>
    </source>
</reference>
<name>A0ABY5Y2C0_9BACT</name>
<evidence type="ECO:0000313" key="6">
    <source>
        <dbReference type="EMBL" id="UWX06163.1"/>
    </source>
</evidence>
<feature type="active site" description="Proton acceptor" evidence="4">
    <location>
        <position position="122"/>
    </location>
</feature>
<protein>
    <recommendedName>
        <fullName evidence="1">protein acetyllysine N-acetyltransferase</fullName>
        <ecNumber evidence="1">2.3.1.286</ecNumber>
    </recommendedName>
</protein>
<organism evidence="6 7">
    <name type="scientific">Taurinivorans muris</name>
    <dbReference type="NCBI Taxonomy" id="2787751"/>
    <lineage>
        <taxon>Bacteria</taxon>
        <taxon>Pseudomonadati</taxon>
        <taxon>Thermodesulfobacteriota</taxon>
        <taxon>Desulfovibrionia</taxon>
        <taxon>Desulfovibrionales</taxon>
        <taxon>Desulfovibrionaceae</taxon>
        <taxon>Taurinivorans</taxon>
    </lineage>
</organism>
<keyword evidence="4" id="KW-0479">Metal-binding</keyword>
<dbReference type="RefSeq" id="WP_334315764.1">
    <property type="nucleotide sequence ID" value="NZ_CP065938.1"/>
</dbReference>
<keyword evidence="7" id="KW-1185">Reference proteome</keyword>
<feature type="binding site" evidence="4">
    <location>
        <position position="157"/>
    </location>
    <ligand>
        <name>Zn(2+)</name>
        <dbReference type="ChEBI" id="CHEBI:29105"/>
    </ligand>
</feature>
<dbReference type="Gene3D" id="3.30.1600.10">
    <property type="entry name" value="SIR2/SIRT2 'Small Domain"/>
    <property type="match status" value="1"/>
</dbReference>
<keyword evidence="2" id="KW-0808">Transferase</keyword>
<dbReference type="InterPro" id="IPR026591">
    <property type="entry name" value="Sirtuin_cat_small_dom_sf"/>
</dbReference>
<dbReference type="SUPFAM" id="SSF52467">
    <property type="entry name" value="DHS-like NAD/FAD-binding domain"/>
    <property type="match status" value="1"/>
</dbReference>
<dbReference type="InterPro" id="IPR003000">
    <property type="entry name" value="Sirtuin"/>
</dbReference>
<dbReference type="Proteomes" id="UP001058120">
    <property type="component" value="Chromosome"/>
</dbReference>
<evidence type="ECO:0000256" key="1">
    <source>
        <dbReference type="ARBA" id="ARBA00012928"/>
    </source>
</evidence>
<feature type="binding site" evidence="4">
    <location>
        <position position="133"/>
    </location>
    <ligand>
        <name>Zn(2+)</name>
        <dbReference type="ChEBI" id="CHEBI:29105"/>
    </ligand>
</feature>
<evidence type="ECO:0000259" key="5">
    <source>
        <dbReference type="PROSITE" id="PS50305"/>
    </source>
</evidence>
<dbReference type="NCBIfam" id="NF001753">
    <property type="entry name" value="PRK00481.1-3"/>
    <property type="match status" value="1"/>
</dbReference>
<dbReference type="EMBL" id="CP065938">
    <property type="protein sequence ID" value="UWX06163.1"/>
    <property type="molecule type" value="Genomic_DNA"/>
</dbReference>
<keyword evidence="4" id="KW-0862">Zinc</keyword>
<dbReference type="Gene3D" id="3.40.50.1220">
    <property type="entry name" value="TPP-binding domain"/>
    <property type="match status" value="1"/>
</dbReference>
<gene>
    <name evidence="6" type="ORF">JBF11_02270</name>
</gene>
<keyword evidence="3" id="KW-0520">NAD</keyword>
<proteinExistence type="predicted"/>
<dbReference type="InterPro" id="IPR050134">
    <property type="entry name" value="NAD-dep_sirtuin_deacylases"/>
</dbReference>
<dbReference type="PROSITE" id="PS50305">
    <property type="entry name" value="SIRTUIN"/>
    <property type="match status" value="1"/>
</dbReference>
<feature type="binding site" evidence="4">
    <location>
        <position position="154"/>
    </location>
    <ligand>
        <name>Zn(2+)</name>
        <dbReference type="ChEBI" id="CHEBI:29105"/>
    </ligand>
</feature>
<evidence type="ECO:0000313" key="7">
    <source>
        <dbReference type="Proteomes" id="UP001058120"/>
    </source>
</evidence>
<dbReference type="InterPro" id="IPR026590">
    <property type="entry name" value="Ssirtuin_cat_dom"/>
</dbReference>
<dbReference type="Pfam" id="PF02146">
    <property type="entry name" value="SIR2"/>
    <property type="match status" value="1"/>
</dbReference>
<accession>A0ABY5Y2C0</accession>